<dbReference type="Pfam" id="PF00084">
    <property type="entry name" value="Sushi"/>
    <property type="match status" value="1"/>
</dbReference>
<reference evidence="5" key="1">
    <citation type="submission" date="2021-04" db="EMBL/GenBank/DDBJ databases">
        <authorList>
            <consortium name="Wellcome Sanger Institute Data Sharing"/>
        </authorList>
    </citation>
    <scope>NUCLEOTIDE SEQUENCE [LARGE SCALE GENOMIC DNA]</scope>
</reference>
<organism evidence="5 6">
    <name type="scientific">Echeneis naucrates</name>
    <name type="common">Live sharksucker</name>
    <dbReference type="NCBI Taxonomy" id="173247"/>
    <lineage>
        <taxon>Eukaryota</taxon>
        <taxon>Metazoa</taxon>
        <taxon>Chordata</taxon>
        <taxon>Craniata</taxon>
        <taxon>Vertebrata</taxon>
        <taxon>Euteleostomi</taxon>
        <taxon>Actinopterygii</taxon>
        <taxon>Neopterygii</taxon>
        <taxon>Teleostei</taxon>
        <taxon>Neoteleostei</taxon>
        <taxon>Acanthomorphata</taxon>
        <taxon>Carangaria</taxon>
        <taxon>Carangiformes</taxon>
        <taxon>Echeneidae</taxon>
        <taxon>Echeneis</taxon>
    </lineage>
</organism>
<protein>
    <submittedName>
        <fullName evidence="5">Zgc:162331</fullName>
    </submittedName>
</protein>
<dbReference type="InterPro" id="IPR035976">
    <property type="entry name" value="Sushi/SCR/CCP_sf"/>
</dbReference>
<dbReference type="PROSITE" id="PS50923">
    <property type="entry name" value="SUSHI"/>
    <property type="match status" value="1"/>
</dbReference>
<keyword evidence="3" id="KW-0472">Membrane</keyword>
<feature type="transmembrane region" description="Helical" evidence="3">
    <location>
        <begin position="105"/>
        <end position="126"/>
    </location>
</feature>
<keyword evidence="3" id="KW-0812">Transmembrane</keyword>
<dbReference type="PANTHER" id="PTHR46879:SF2">
    <property type="entry name" value="MICROTUBULE-ASSOCIATED SERINE_THREONINE-PROTEIN KINASE 3"/>
    <property type="match status" value="1"/>
</dbReference>
<evidence type="ECO:0000313" key="5">
    <source>
        <dbReference type="Ensembl" id="ENSENLP00000020203.1"/>
    </source>
</evidence>
<dbReference type="SUPFAM" id="SSF57535">
    <property type="entry name" value="Complement control module/SCR domain"/>
    <property type="match status" value="1"/>
</dbReference>
<reference evidence="5" key="3">
    <citation type="submission" date="2025-09" db="UniProtKB">
        <authorList>
            <consortium name="Ensembl"/>
        </authorList>
    </citation>
    <scope>IDENTIFICATION</scope>
</reference>
<dbReference type="Proteomes" id="UP000472264">
    <property type="component" value="Chromosome 23"/>
</dbReference>
<keyword evidence="6" id="KW-1185">Reference proteome</keyword>
<keyword evidence="3" id="KW-1133">Transmembrane helix</keyword>
<proteinExistence type="predicted"/>
<comment type="caution">
    <text evidence="2">Lacks conserved residue(s) required for the propagation of feature annotation.</text>
</comment>
<reference evidence="5" key="2">
    <citation type="submission" date="2025-08" db="UniProtKB">
        <authorList>
            <consortium name="Ensembl"/>
        </authorList>
    </citation>
    <scope>IDENTIFICATION</scope>
</reference>
<evidence type="ECO:0000259" key="4">
    <source>
        <dbReference type="PROSITE" id="PS50923"/>
    </source>
</evidence>
<dbReference type="Gene3D" id="2.10.70.10">
    <property type="entry name" value="Complement Module, domain 1"/>
    <property type="match status" value="1"/>
</dbReference>
<gene>
    <name evidence="5" type="primary">zgc:162331</name>
</gene>
<dbReference type="InterPro" id="IPR053067">
    <property type="entry name" value="SUSD3"/>
</dbReference>
<dbReference type="PANTHER" id="PTHR46879">
    <property type="entry name" value="SUSHI DOMAIN-CONTAINING PROTEIN 3"/>
    <property type="match status" value="1"/>
</dbReference>
<dbReference type="CDD" id="cd00033">
    <property type="entry name" value="CCP"/>
    <property type="match status" value="1"/>
</dbReference>
<name>A0A665UKI9_ECHNA</name>
<sequence>MPSLCLTRMKKITQTGKCGSPGGLSPLSSGLSCVPVLPPRRGSFYVESGTGVSIGTVLTFWCKDGYQLVGSDKIYCDVRNGKLQWSNYPPVCEAIPRPEDRGLRVAVLASVVSGIVILAMSLSFLICCLQERSSRDRLHSFLDVVPGITRKLSANTEMHNALSYCC</sequence>
<dbReference type="AlphaFoldDB" id="A0A665UKI9"/>
<evidence type="ECO:0000256" key="1">
    <source>
        <dbReference type="ARBA" id="ARBA00023157"/>
    </source>
</evidence>
<evidence type="ECO:0000256" key="2">
    <source>
        <dbReference type="PROSITE-ProRule" id="PRU00302"/>
    </source>
</evidence>
<accession>A0A665UKI9</accession>
<feature type="disulfide bond" evidence="2">
    <location>
        <begin position="33"/>
        <end position="76"/>
    </location>
</feature>
<dbReference type="Ensembl" id="ENSENLT00000020925.1">
    <property type="protein sequence ID" value="ENSENLP00000020203.1"/>
    <property type="gene ID" value="ENSENLG00000009226.1"/>
</dbReference>
<keyword evidence="1 2" id="KW-1015">Disulfide bond</keyword>
<dbReference type="InterPro" id="IPR000436">
    <property type="entry name" value="Sushi_SCR_CCP_dom"/>
</dbReference>
<evidence type="ECO:0000313" key="6">
    <source>
        <dbReference type="Proteomes" id="UP000472264"/>
    </source>
</evidence>
<feature type="domain" description="Sushi" evidence="4">
    <location>
        <begin position="31"/>
        <end position="94"/>
    </location>
</feature>
<evidence type="ECO:0000256" key="3">
    <source>
        <dbReference type="SAM" id="Phobius"/>
    </source>
</evidence>
<dbReference type="SMART" id="SM00032">
    <property type="entry name" value="CCP"/>
    <property type="match status" value="1"/>
</dbReference>
<keyword evidence="2" id="KW-0768">Sushi</keyword>